<proteinExistence type="predicted"/>
<comment type="caution">
    <text evidence="4">The sequence shown here is derived from an EMBL/GenBank/DDBJ whole genome shotgun (WGS) entry which is preliminary data.</text>
</comment>
<keyword evidence="1 2" id="KW-0732">Signal</keyword>
<evidence type="ECO:0000256" key="2">
    <source>
        <dbReference type="SAM" id="SignalP"/>
    </source>
</evidence>
<dbReference type="AlphaFoldDB" id="A0A7Y3YK82"/>
<dbReference type="Gene3D" id="2.40.160.20">
    <property type="match status" value="1"/>
</dbReference>
<name>A0A7Y3YK82_9VIBR</name>
<gene>
    <name evidence="4" type="ORF">F0245_00990</name>
</gene>
<dbReference type="InterPro" id="IPR011250">
    <property type="entry name" value="OMP/PagP_B-barrel"/>
</dbReference>
<accession>A0A7Y3YK82</accession>
<feature type="chain" id="PRO_5030803942" evidence="2">
    <location>
        <begin position="23"/>
        <end position="221"/>
    </location>
</feature>
<dbReference type="RefSeq" id="WP_171366442.1">
    <property type="nucleotide sequence ID" value="NZ_VTXW01000001.1"/>
</dbReference>
<reference evidence="4 5" key="1">
    <citation type="submission" date="2019-09" db="EMBL/GenBank/DDBJ databases">
        <title>Draft genome sequencing and comparative genomics of hatchery-associated Vibrios.</title>
        <authorList>
            <person name="Kehlet-Delgado H."/>
            <person name="Mueller R.S."/>
        </authorList>
    </citation>
    <scope>NUCLEOTIDE SEQUENCE [LARGE SCALE GENOMIC DNA]</scope>
    <source>
        <strain evidence="4 5">00-90-10</strain>
    </source>
</reference>
<dbReference type="InterPro" id="IPR027385">
    <property type="entry name" value="Beta-barrel_OMP"/>
</dbReference>
<organism evidence="4 5">
    <name type="scientific">Vibrio chagasii</name>
    <dbReference type="NCBI Taxonomy" id="170679"/>
    <lineage>
        <taxon>Bacteria</taxon>
        <taxon>Pseudomonadati</taxon>
        <taxon>Pseudomonadota</taxon>
        <taxon>Gammaproteobacteria</taxon>
        <taxon>Vibrionales</taxon>
        <taxon>Vibrionaceae</taxon>
        <taxon>Vibrio</taxon>
    </lineage>
</organism>
<evidence type="ECO:0000256" key="1">
    <source>
        <dbReference type="ARBA" id="ARBA00022729"/>
    </source>
</evidence>
<dbReference type="Pfam" id="PF13505">
    <property type="entry name" value="OMP_b-brl"/>
    <property type="match status" value="1"/>
</dbReference>
<sequence length="221" mass="23973">MNKSILSAVLLLSSFTIHTASASVLDSGFYLGGAIGSSDIDDDGLVSKSNSAKTATFEAKDNAYRIMAGYKFNRIASIEAQYTDYGDVVAHNAKVNFARSYNFSWAPKVISLSANLGYTFDNGLRPFGVVGLSSIDLDSKDGRYSASQIKSDADTGARVGFGLEYTPSKAPAFSMRLGYEADVFDAEIKETRWKGSVSEKSKTYKKTVTLDSFYLGAMYTF</sequence>
<feature type="domain" description="Outer membrane protein beta-barrel" evidence="3">
    <location>
        <begin position="8"/>
        <end position="221"/>
    </location>
</feature>
<evidence type="ECO:0000313" key="4">
    <source>
        <dbReference type="EMBL" id="NOH31969.1"/>
    </source>
</evidence>
<dbReference type="SUPFAM" id="SSF56925">
    <property type="entry name" value="OMPA-like"/>
    <property type="match status" value="1"/>
</dbReference>
<evidence type="ECO:0000313" key="5">
    <source>
        <dbReference type="Proteomes" id="UP000525336"/>
    </source>
</evidence>
<dbReference type="EMBL" id="VTXW01000001">
    <property type="protein sequence ID" value="NOH31969.1"/>
    <property type="molecule type" value="Genomic_DNA"/>
</dbReference>
<feature type="signal peptide" evidence="2">
    <location>
        <begin position="1"/>
        <end position="22"/>
    </location>
</feature>
<dbReference type="Proteomes" id="UP000525336">
    <property type="component" value="Unassembled WGS sequence"/>
</dbReference>
<protein>
    <submittedName>
        <fullName evidence="4">Porin family protein</fullName>
    </submittedName>
</protein>
<evidence type="ECO:0000259" key="3">
    <source>
        <dbReference type="Pfam" id="PF13505"/>
    </source>
</evidence>